<dbReference type="PANTHER" id="PTHR37418:SF2">
    <property type="entry name" value="3-KETO-5-AMINOHEXANOATE CLEAVAGE ENZYME"/>
    <property type="match status" value="1"/>
</dbReference>
<reference evidence="5 6" key="1">
    <citation type="submission" date="2015-11" db="EMBL/GenBank/DDBJ databases">
        <authorList>
            <person name="Zhang Y."/>
            <person name="Guo Z."/>
        </authorList>
    </citation>
    <scope>NUCLEOTIDE SEQUENCE [LARGE SCALE GENOMIC DNA]</scope>
    <source>
        <strain evidence="5 6">KCTC 32221</strain>
    </source>
</reference>
<dbReference type="KEGG" id="pspi:PS2015_1732"/>
<evidence type="ECO:0000256" key="2">
    <source>
        <dbReference type="ARBA" id="ARBA00022679"/>
    </source>
</evidence>
<keyword evidence="2" id="KW-0808">Transferase</keyword>
<dbReference type="GO" id="GO:0043720">
    <property type="term" value="F:3-keto-5-aminohexanoate cleavage activity"/>
    <property type="evidence" value="ECO:0007669"/>
    <property type="project" value="InterPro"/>
</dbReference>
<dbReference type="Gene3D" id="3.20.20.70">
    <property type="entry name" value="Aldolase class I"/>
    <property type="match status" value="1"/>
</dbReference>
<dbReference type="Pfam" id="PF05853">
    <property type="entry name" value="BKACE"/>
    <property type="match status" value="1"/>
</dbReference>
<dbReference type="Proteomes" id="UP000065641">
    <property type="component" value="Chromosome"/>
</dbReference>
<keyword evidence="3" id="KW-0479">Metal-binding</keyword>
<keyword evidence="6" id="KW-1185">Reference proteome</keyword>
<accession>A0A0S2KEI2</accession>
<dbReference type="AlphaFoldDB" id="A0A0S2KEI2"/>
<evidence type="ECO:0008006" key="7">
    <source>
        <dbReference type="Google" id="ProtNLM"/>
    </source>
</evidence>
<dbReference type="PANTHER" id="PTHR37418">
    <property type="entry name" value="3-KETO-5-AMINOHEXANOATE CLEAVAGE ENZYME-RELATED"/>
    <property type="match status" value="1"/>
</dbReference>
<evidence type="ECO:0000256" key="1">
    <source>
        <dbReference type="ARBA" id="ARBA00001947"/>
    </source>
</evidence>
<dbReference type="GO" id="GO:0046872">
    <property type="term" value="F:metal ion binding"/>
    <property type="evidence" value="ECO:0007669"/>
    <property type="project" value="UniProtKB-KW"/>
</dbReference>
<dbReference type="InterPro" id="IPR008567">
    <property type="entry name" value="BKACE"/>
</dbReference>
<comment type="cofactor">
    <cofactor evidence="1">
        <name>Zn(2+)</name>
        <dbReference type="ChEBI" id="CHEBI:29105"/>
    </cofactor>
</comment>
<proteinExistence type="predicted"/>
<sequence>MCAPNGARKTRADHPQLPIGPEQLADCAADILQAGASVLHLHVRDDSGKHSLSPERYRQAIAAIRKTVGDDLVIQVTTEAVGIYTREQQIQIVKELKPEAVSLALRELCPDEDSVAHSAAFFEWCRQQGIWAQYILYSAQEVSRFIELHARGVFGPGPVSVLFVLGRYSQDLRGDPQELQAFINAWDTRCGNWACCCFGATEHQSMLVAARAGGHVRLGFENNLYRSDGSLAEDNAQLLNDFVSQLTSSGRPLANADDIRQHFFPT</sequence>
<dbReference type="SUPFAM" id="SSF51604">
    <property type="entry name" value="Enolase C-terminal domain-like"/>
    <property type="match status" value="1"/>
</dbReference>
<evidence type="ECO:0000256" key="3">
    <source>
        <dbReference type="ARBA" id="ARBA00022723"/>
    </source>
</evidence>
<protein>
    <recommendedName>
        <fullName evidence="7">Class III aminotransferase</fullName>
    </recommendedName>
</protein>
<dbReference type="InterPro" id="IPR013785">
    <property type="entry name" value="Aldolase_TIM"/>
</dbReference>
<name>A0A0S2KEI2_9GAMM</name>
<dbReference type="EMBL" id="CP013189">
    <property type="protein sequence ID" value="ALO46383.1"/>
    <property type="molecule type" value="Genomic_DNA"/>
</dbReference>
<evidence type="ECO:0000313" key="6">
    <source>
        <dbReference type="Proteomes" id="UP000065641"/>
    </source>
</evidence>
<evidence type="ECO:0000313" key="5">
    <source>
        <dbReference type="EMBL" id="ALO46383.1"/>
    </source>
</evidence>
<keyword evidence="4" id="KW-0862">Zinc</keyword>
<dbReference type="PATRIC" id="fig|1249552.3.peg.1736"/>
<gene>
    <name evidence="5" type="ORF">PS2015_1732</name>
</gene>
<evidence type="ECO:0000256" key="4">
    <source>
        <dbReference type="ARBA" id="ARBA00022833"/>
    </source>
</evidence>
<organism evidence="5 6">
    <name type="scientific">Pseudohongiella spirulinae</name>
    <dbReference type="NCBI Taxonomy" id="1249552"/>
    <lineage>
        <taxon>Bacteria</taxon>
        <taxon>Pseudomonadati</taxon>
        <taxon>Pseudomonadota</taxon>
        <taxon>Gammaproteobacteria</taxon>
        <taxon>Pseudomonadales</taxon>
        <taxon>Pseudohongiellaceae</taxon>
        <taxon>Pseudohongiella</taxon>
    </lineage>
</organism>
<dbReference type="InterPro" id="IPR036849">
    <property type="entry name" value="Enolase-like_C_sf"/>
</dbReference>
<dbReference type="STRING" id="1249552.PS2015_1732"/>